<dbReference type="AlphaFoldDB" id="A0A7W8GFV7"/>
<dbReference type="PROSITE" id="PS51462">
    <property type="entry name" value="NUDIX"/>
    <property type="match status" value="1"/>
</dbReference>
<evidence type="ECO:0000256" key="2">
    <source>
        <dbReference type="ARBA" id="ARBA00005582"/>
    </source>
</evidence>
<reference evidence="7 8" key="1">
    <citation type="submission" date="2020-08" db="EMBL/GenBank/DDBJ databases">
        <title>Genomic Encyclopedia of Type Strains, Phase IV (KMG-IV): sequencing the most valuable type-strain genomes for metagenomic binning, comparative biology and taxonomic classification.</title>
        <authorList>
            <person name="Goeker M."/>
        </authorList>
    </citation>
    <scope>NUCLEOTIDE SEQUENCE [LARGE SCALE GENOMIC DNA]</scope>
    <source>
        <strain evidence="7 8">DSM 101791</strain>
    </source>
</reference>
<feature type="domain" description="Nudix hydrolase" evidence="6">
    <location>
        <begin position="4"/>
        <end position="139"/>
    </location>
</feature>
<protein>
    <submittedName>
        <fullName evidence="7">8-oxo-dGTP diphosphatase</fullName>
        <ecNumber evidence="7">3.6.1.55</ecNumber>
    </submittedName>
</protein>
<evidence type="ECO:0000313" key="7">
    <source>
        <dbReference type="EMBL" id="MBB5234852.1"/>
    </source>
</evidence>
<dbReference type="InterPro" id="IPR015797">
    <property type="entry name" value="NUDIX_hydrolase-like_dom_sf"/>
</dbReference>
<evidence type="ECO:0000259" key="6">
    <source>
        <dbReference type="PROSITE" id="PS51462"/>
    </source>
</evidence>
<dbReference type="GO" id="GO:0005737">
    <property type="term" value="C:cytoplasm"/>
    <property type="evidence" value="ECO:0007669"/>
    <property type="project" value="TreeGrafter"/>
</dbReference>
<evidence type="ECO:0000313" key="8">
    <source>
        <dbReference type="Proteomes" id="UP000525389"/>
    </source>
</evidence>
<gene>
    <name evidence="7" type="ORF">HNQ09_002295</name>
</gene>
<dbReference type="PROSITE" id="PS00893">
    <property type="entry name" value="NUDIX_BOX"/>
    <property type="match status" value="1"/>
</dbReference>
<dbReference type="InterPro" id="IPR000086">
    <property type="entry name" value="NUDIX_hydrolase_dom"/>
</dbReference>
<comment type="caution">
    <text evidence="7">The sequence shown here is derived from an EMBL/GenBank/DDBJ whole genome shotgun (WGS) entry which is preliminary data.</text>
</comment>
<comment type="similarity">
    <text evidence="2">Belongs to the Nudix hydrolase family.</text>
</comment>
<keyword evidence="4 7" id="KW-0378">Hydrolase</keyword>
<proteinExistence type="inferred from homology"/>
<evidence type="ECO:0000256" key="4">
    <source>
        <dbReference type="ARBA" id="ARBA00022801"/>
    </source>
</evidence>
<evidence type="ECO:0000256" key="3">
    <source>
        <dbReference type="ARBA" id="ARBA00022723"/>
    </source>
</evidence>
<dbReference type="Gene3D" id="3.90.79.10">
    <property type="entry name" value="Nucleoside Triphosphate Pyrophosphohydrolase"/>
    <property type="match status" value="1"/>
</dbReference>
<keyword evidence="8" id="KW-1185">Reference proteome</keyword>
<dbReference type="Pfam" id="PF00293">
    <property type="entry name" value="NUDIX"/>
    <property type="match status" value="1"/>
</dbReference>
<accession>A0A7W8GFV7</accession>
<dbReference type="InterPro" id="IPR020084">
    <property type="entry name" value="NUDIX_hydrolase_CS"/>
</dbReference>
<dbReference type="InterPro" id="IPR003562">
    <property type="entry name" value="Mutator_MutX_prot"/>
</dbReference>
<dbReference type="GO" id="GO:0046872">
    <property type="term" value="F:metal ion binding"/>
    <property type="evidence" value="ECO:0007669"/>
    <property type="project" value="UniProtKB-KW"/>
</dbReference>
<dbReference type="SUPFAM" id="SSF55811">
    <property type="entry name" value="Nudix"/>
    <property type="match status" value="1"/>
</dbReference>
<dbReference type="GO" id="GO:0008413">
    <property type="term" value="F:8-oxo-7,8-dihydroguanosine triphosphate pyrophosphatase activity"/>
    <property type="evidence" value="ECO:0007669"/>
    <property type="project" value="InterPro"/>
</dbReference>
<dbReference type="RefSeq" id="WP_184029251.1">
    <property type="nucleotide sequence ID" value="NZ_JACHFN010000008.1"/>
</dbReference>
<comment type="cofactor">
    <cofactor evidence="1">
        <name>Mg(2+)</name>
        <dbReference type="ChEBI" id="CHEBI:18420"/>
    </cofactor>
</comment>
<dbReference type="CDD" id="cd18886">
    <property type="entry name" value="NUDIX_MutT_Nudt1"/>
    <property type="match status" value="1"/>
</dbReference>
<dbReference type="GO" id="GO:0006281">
    <property type="term" value="P:DNA repair"/>
    <property type="evidence" value="ECO:0007669"/>
    <property type="project" value="InterPro"/>
</dbReference>
<sequence length="164" mass="18442">MRYQPILGTLGYVLSPDRRDVLLLHRNTRSGDHHLGKYVGLGGKLERDEGVTDGMRREIMEEAGLTVTRMSLRGTINWPGFGQGGEDWLGFIFLVEAFEGIPPADNAEGTLSWQPVTSLLNGELPIWEGDKLFLPLVFDDDPRAFHGVMPYQDGRPAGWEYERL</sequence>
<keyword evidence="3" id="KW-0479">Metal-binding</keyword>
<dbReference type="GO" id="GO:0035539">
    <property type="term" value="F:8-oxo-7,8-dihydrodeoxyguanosine triphosphate pyrophosphatase activity"/>
    <property type="evidence" value="ECO:0007669"/>
    <property type="project" value="UniProtKB-EC"/>
</dbReference>
<dbReference type="PRINTS" id="PR01402">
    <property type="entry name" value="MUTATORMUTX"/>
</dbReference>
<name>A0A7W8GFV7_9DEIO</name>
<organism evidence="7 8">
    <name type="scientific">Deinococcus budaensis</name>
    <dbReference type="NCBI Taxonomy" id="1665626"/>
    <lineage>
        <taxon>Bacteria</taxon>
        <taxon>Thermotogati</taxon>
        <taxon>Deinococcota</taxon>
        <taxon>Deinococci</taxon>
        <taxon>Deinococcales</taxon>
        <taxon>Deinococcaceae</taxon>
        <taxon>Deinococcus</taxon>
    </lineage>
</organism>
<dbReference type="Proteomes" id="UP000525389">
    <property type="component" value="Unassembled WGS sequence"/>
</dbReference>
<evidence type="ECO:0000256" key="5">
    <source>
        <dbReference type="ARBA" id="ARBA00022842"/>
    </source>
</evidence>
<evidence type="ECO:0000256" key="1">
    <source>
        <dbReference type="ARBA" id="ARBA00001946"/>
    </source>
</evidence>
<dbReference type="EMBL" id="JACHFN010000008">
    <property type="protein sequence ID" value="MBB5234852.1"/>
    <property type="molecule type" value="Genomic_DNA"/>
</dbReference>
<dbReference type="EC" id="3.6.1.55" evidence="7"/>
<dbReference type="PANTHER" id="PTHR43758:SF2">
    <property type="entry name" value="OXIDIZED PURINE NUCLEOSIDE TRIPHOSPHATE HYDROLASE"/>
    <property type="match status" value="1"/>
</dbReference>
<dbReference type="PANTHER" id="PTHR43758">
    <property type="entry name" value="7,8-DIHYDRO-8-OXOGUANINE TRIPHOSPHATASE"/>
    <property type="match status" value="1"/>
</dbReference>
<keyword evidence="5" id="KW-0460">Magnesium</keyword>